<dbReference type="EMBL" id="FUWH01000008">
    <property type="protein sequence ID" value="SKA01190.1"/>
    <property type="molecule type" value="Genomic_DNA"/>
</dbReference>
<dbReference type="GO" id="GO:0016887">
    <property type="term" value="F:ATP hydrolysis activity"/>
    <property type="evidence" value="ECO:0007669"/>
    <property type="project" value="InterPro"/>
</dbReference>
<dbReference type="PANTHER" id="PTHR37291:SF1">
    <property type="entry name" value="TYPE IV METHYL-DIRECTED RESTRICTION ENZYME ECOKMCRB SUBUNIT"/>
    <property type="match status" value="1"/>
</dbReference>
<dbReference type="RefSeq" id="WP_078831975.1">
    <property type="nucleotide sequence ID" value="NZ_FUWH01000008.1"/>
</dbReference>
<dbReference type="InterPro" id="IPR011704">
    <property type="entry name" value="ATPase_dyneun-rel_AAA"/>
</dbReference>
<name>A0A1T4QBM0_9BACT</name>
<sequence>MNIRYYCVGFQWDGESQLERFLKEGIWENGYNDKFQHTVNAVPAGARLAAKTTYTRKENGKIISVLGVHALGTVTENKQDGKSLKVDWDKAFKRFDIDGRGAYRSTISSVNNMDNVRLIFNRGGIDSPATELALSFDPEDLTNEFPSNLILYGPPGTGKTYHTINKAVAIADGIKENRLFKRFSNRTELKDRFDELLIEDWDNPGDGQIAFVTFHQSMSYEDFVEGIKPMANGKEQVTYDVEPGILKNIADLALSNWLDSKNEAKGELSFEEAFSHLREKWEESPSMKFSMKTEGKEFTIADFTKSSIRFKKANGSTGHTLSIGTLRDYYYKRKEVRPTGIGIYYPGILEQLKSFVGNNTNDKTVKNYVLVIDEINRGNIAQIFGELITLMEDDKRLSKKESITAILPYSKEKFALPPNLYIVGTMNTADRSVEALDTALRRRFVFEEMAPESSLLKPEQMLWQFWWDNEKYSWDDEEYRALETPFYQLLGFPEDKNNEKDKEVYWGPMRKENTPLKSQIDALADLTSQFSGINLCLLLDAINMRIEKLLGRDYMLGHAYFINVRSIAHLKAIFFNKILPLLQEYFYRDYGRIGLVIGMSFLDETTKNSVNFMKVAGYDVQNLNEDKIYHLKSIRDFANDETFITAAKTIYE</sequence>
<organism evidence="2 3">
    <name type="scientific">Sediminibacterium ginsengisoli</name>
    <dbReference type="NCBI Taxonomy" id="413434"/>
    <lineage>
        <taxon>Bacteria</taxon>
        <taxon>Pseudomonadati</taxon>
        <taxon>Bacteroidota</taxon>
        <taxon>Chitinophagia</taxon>
        <taxon>Chitinophagales</taxon>
        <taxon>Chitinophagaceae</taxon>
        <taxon>Sediminibacterium</taxon>
    </lineage>
</organism>
<evidence type="ECO:0000313" key="3">
    <source>
        <dbReference type="Proteomes" id="UP000190888"/>
    </source>
</evidence>
<reference evidence="2 3" key="1">
    <citation type="submission" date="2017-02" db="EMBL/GenBank/DDBJ databases">
        <authorList>
            <person name="Peterson S.W."/>
        </authorList>
    </citation>
    <scope>NUCLEOTIDE SEQUENCE [LARGE SCALE GENOMIC DNA]</scope>
    <source>
        <strain evidence="2 3">DSM 22335</strain>
    </source>
</reference>
<protein>
    <submittedName>
        <fullName evidence="2">AAA domain (Dynein-related subfamily)</fullName>
    </submittedName>
</protein>
<gene>
    <name evidence="2" type="ORF">SAMN04488132_10833</name>
</gene>
<dbReference type="SUPFAM" id="SSF52540">
    <property type="entry name" value="P-loop containing nucleoside triphosphate hydrolases"/>
    <property type="match status" value="1"/>
</dbReference>
<keyword evidence="3" id="KW-1185">Reference proteome</keyword>
<dbReference type="Proteomes" id="UP000190888">
    <property type="component" value="Unassembled WGS sequence"/>
</dbReference>
<dbReference type="InterPro" id="IPR027417">
    <property type="entry name" value="P-loop_NTPase"/>
</dbReference>
<evidence type="ECO:0000259" key="1">
    <source>
        <dbReference type="Pfam" id="PF07728"/>
    </source>
</evidence>
<dbReference type="STRING" id="413434.SAMN04488132_10833"/>
<dbReference type="InterPro" id="IPR052934">
    <property type="entry name" value="Methyl-DNA_Rec/Restrict_Enz"/>
</dbReference>
<feature type="domain" description="ATPase dynein-related AAA" evidence="1">
    <location>
        <begin position="366"/>
        <end position="444"/>
    </location>
</feature>
<accession>A0A1T4QBM0</accession>
<dbReference type="AlphaFoldDB" id="A0A1T4QBM0"/>
<proteinExistence type="predicted"/>
<dbReference type="GO" id="GO:0005524">
    <property type="term" value="F:ATP binding"/>
    <property type="evidence" value="ECO:0007669"/>
    <property type="project" value="InterPro"/>
</dbReference>
<evidence type="ECO:0000313" key="2">
    <source>
        <dbReference type="EMBL" id="SKA01190.1"/>
    </source>
</evidence>
<dbReference type="Gene3D" id="3.40.50.300">
    <property type="entry name" value="P-loop containing nucleotide triphosphate hydrolases"/>
    <property type="match status" value="2"/>
</dbReference>
<dbReference type="Pfam" id="PF07728">
    <property type="entry name" value="AAA_5"/>
    <property type="match status" value="1"/>
</dbReference>
<dbReference type="PANTHER" id="PTHR37291">
    <property type="entry name" value="5-METHYLCYTOSINE-SPECIFIC RESTRICTION ENZYME B"/>
    <property type="match status" value="1"/>
</dbReference>